<comment type="caution">
    <text evidence="9">The sequence shown here is derived from an EMBL/GenBank/DDBJ whole genome shotgun (WGS) entry which is preliminary data.</text>
</comment>
<dbReference type="AlphaFoldDB" id="A0A1V4A2U2"/>
<sequence length="402" mass="40369">MRVSMRGAASVLLMVLPMLGGSGAVAAPGPDAVVTQHAAKAVAGEYIVTVKPSFAPKALMRKLDIRPLFTYSTALHGFAAALTPLQLRLARTQPAVSAIEENGRVTLNSAPADGAGGRGRTPTAASEVAAGSWGLDRIDQRRLPLDGRFAVTGTGRGVTAYVLDTGIETGHAEFEGRATVGFDAIGDGRDGQDCHSHGTHVAGTVGGKTYGVAKGVSLVAVRVLDCTGSGTTAQTLAGLDWIATHLKRPAVMNASIGDSASATLDTATNAVADAGALPVVAAGNDAVDACTASPARAQKALAVGATDRQDRQADFSNYGPCLKLYAPGVDIVSAGLGGGSRSLSGTSMASPHAAGGAALLLEQDPGATPATITRLLTDRATTGAVVSPGAGSPDRLLYVGQL</sequence>
<dbReference type="CDD" id="cd04077">
    <property type="entry name" value="Peptidases_S8_PCSK9_ProteinaseK_like"/>
    <property type="match status" value="1"/>
</dbReference>
<feature type="active site" description="Charge relay system" evidence="5">
    <location>
        <position position="197"/>
    </location>
</feature>
<evidence type="ECO:0000256" key="7">
    <source>
        <dbReference type="SAM" id="SignalP"/>
    </source>
</evidence>
<evidence type="ECO:0000256" key="2">
    <source>
        <dbReference type="ARBA" id="ARBA00022670"/>
    </source>
</evidence>
<dbReference type="RefSeq" id="WP_077972205.1">
    <property type="nucleotide sequence ID" value="NZ_CP045178.1"/>
</dbReference>
<gene>
    <name evidence="9" type="ORF">B1H18_26785</name>
</gene>
<protein>
    <submittedName>
        <fullName evidence="9">Peptidase S8</fullName>
    </submittedName>
</protein>
<evidence type="ECO:0000313" key="9">
    <source>
        <dbReference type="EMBL" id="OON73864.1"/>
    </source>
</evidence>
<feature type="domain" description="Peptidase S8/S53" evidence="8">
    <location>
        <begin position="155"/>
        <end position="383"/>
    </location>
</feature>
<comment type="similarity">
    <text evidence="1 5 6">Belongs to the peptidase S8 family.</text>
</comment>
<dbReference type="Gene3D" id="3.40.50.200">
    <property type="entry name" value="Peptidase S8/S53 domain"/>
    <property type="match status" value="1"/>
</dbReference>
<dbReference type="SUPFAM" id="SSF54897">
    <property type="entry name" value="Protease propeptides/inhibitors"/>
    <property type="match status" value="1"/>
</dbReference>
<dbReference type="PRINTS" id="PR00723">
    <property type="entry name" value="SUBTILISIN"/>
</dbReference>
<dbReference type="GO" id="GO:0006508">
    <property type="term" value="P:proteolysis"/>
    <property type="evidence" value="ECO:0007669"/>
    <property type="project" value="UniProtKB-KW"/>
</dbReference>
<keyword evidence="4 5" id="KW-0720">Serine protease</keyword>
<dbReference type="InterPro" id="IPR036852">
    <property type="entry name" value="Peptidase_S8/S53_dom_sf"/>
</dbReference>
<proteinExistence type="inferred from homology"/>
<dbReference type="GO" id="GO:0004252">
    <property type="term" value="F:serine-type endopeptidase activity"/>
    <property type="evidence" value="ECO:0007669"/>
    <property type="project" value="UniProtKB-UniRule"/>
</dbReference>
<dbReference type="FunFam" id="3.40.50.200:FF:000014">
    <property type="entry name" value="Proteinase K"/>
    <property type="match status" value="1"/>
</dbReference>
<dbReference type="PROSITE" id="PS00138">
    <property type="entry name" value="SUBTILASE_SER"/>
    <property type="match status" value="1"/>
</dbReference>
<feature type="signal peptide" evidence="7">
    <location>
        <begin position="1"/>
        <end position="26"/>
    </location>
</feature>
<keyword evidence="2 5" id="KW-0645">Protease</keyword>
<dbReference type="InterPro" id="IPR050131">
    <property type="entry name" value="Peptidase_S8_subtilisin-like"/>
</dbReference>
<dbReference type="PANTHER" id="PTHR43806">
    <property type="entry name" value="PEPTIDASE S8"/>
    <property type="match status" value="1"/>
</dbReference>
<dbReference type="PROSITE" id="PS51892">
    <property type="entry name" value="SUBTILASE"/>
    <property type="match status" value="1"/>
</dbReference>
<dbReference type="SUPFAM" id="SSF52743">
    <property type="entry name" value="Subtilisin-like"/>
    <property type="match status" value="1"/>
</dbReference>
<dbReference type="InterPro" id="IPR037045">
    <property type="entry name" value="S8pro/Inhibitor_I9_sf"/>
</dbReference>
<dbReference type="STRING" id="83656.B1H18_26785"/>
<dbReference type="InterPro" id="IPR015500">
    <property type="entry name" value="Peptidase_S8_subtilisin-rel"/>
</dbReference>
<evidence type="ECO:0000313" key="10">
    <source>
        <dbReference type="Proteomes" id="UP000190539"/>
    </source>
</evidence>
<evidence type="ECO:0000256" key="3">
    <source>
        <dbReference type="ARBA" id="ARBA00022801"/>
    </source>
</evidence>
<name>A0A1V4A2U2_9ACTN</name>
<evidence type="ECO:0000256" key="5">
    <source>
        <dbReference type="PROSITE-ProRule" id="PRU01240"/>
    </source>
</evidence>
<reference evidence="9 10" key="1">
    <citation type="submission" date="2017-02" db="EMBL/GenBank/DDBJ databases">
        <title>Draft Genome Sequence of Streptomyces tsukubaensis F601, a Producer of the immunosuppressant tacrolimus FK506.</title>
        <authorList>
            <person name="Zong G."/>
            <person name="Zhong C."/>
            <person name="Fu J."/>
            <person name="Qin R."/>
            <person name="Cao G."/>
        </authorList>
    </citation>
    <scope>NUCLEOTIDE SEQUENCE [LARGE SCALE GENOMIC DNA]</scope>
    <source>
        <strain evidence="9 10">F601</strain>
    </source>
</reference>
<evidence type="ECO:0000256" key="4">
    <source>
        <dbReference type="ARBA" id="ARBA00022825"/>
    </source>
</evidence>
<dbReference type="Proteomes" id="UP000190539">
    <property type="component" value="Unassembled WGS sequence"/>
</dbReference>
<keyword evidence="7" id="KW-0732">Signal</keyword>
<dbReference type="Gene3D" id="3.30.70.80">
    <property type="entry name" value="Peptidase S8 propeptide/proteinase inhibitor I9"/>
    <property type="match status" value="1"/>
</dbReference>
<evidence type="ECO:0000256" key="6">
    <source>
        <dbReference type="RuleBase" id="RU003355"/>
    </source>
</evidence>
<dbReference type="PANTHER" id="PTHR43806:SF11">
    <property type="entry name" value="CEREVISIN-RELATED"/>
    <property type="match status" value="1"/>
</dbReference>
<dbReference type="InterPro" id="IPR034193">
    <property type="entry name" value="PCSK9_ProteinaseK-like"/>
</dbReference>
<dbReference type="PROSITE" id="PS00136">
    <property type="entry name" value="SUBTILASE_ASP"/>
    <property type="match status" value="1"/>
</dbReference>
<dbReference type="Pfam" id="PF00082">
    <property type="entry name" value="Peptidase_S8"/>
    <property type="match status" value="1"/>
</dbReference>
<keyword evidence="3 5" id="KW-0378">Hydrolase</keyword>
<dbReference type="InterPro" id="IPR023828">
    <property type="entry name" value="Peptidase_S8_Ser-AS"/>
</dbReference>
<dbReference type="GO" id="GO:0005615">
    <property type="term" value="C:extracellular space"/>
    <property type="evidence" value="ECO:0007669"/>
    <property type="project" value="TreeGrafter"/>
</dbReference>
<dbReference type="InterPro" id="IPR022398">
    <property type="entry name" value="Peptidase_S8_His-AS"/>
</dbReference>
<evidence type="ECO:0000259" key="8">
    <source>
        <dbReference type="Pfam" id="PF00082"/>
    </source>
</evidence>
<accession>A0A1V4A2U2</accession>
<dbReference type="PROSITE" id="PS00137">
    <property type="entry name" value="SUBTILASE_HIS"/>
    <property type="match status" value="1"/>
</dbReference>
<dbReference type="InterPro" id="IPR000209">
    <property type="entry name" value="Peptidase_S8/S53_dom"/>
</dbReference>
<feature type="active site" description="Charge relay system" evidence="5">
    <location>
        <position position="164"/>
    </location>
</feature>
<feature type="active site" description="Charge relay system" evidence="5">
    <location>
        <position position="347"/>
    </location>
</feature>
<dbReference type="EMBL" id="MVFC01000030">
    <property type="protein sequence ID" value="OON73864.1"/>
    <property type="molecule type" value="Genomic_DNA"/>
</dbReference>
<evidence type="ECO:0000256" key="1">
    <source>
        <dbReference type="ARBA" id="ARBA00011073"/>
    </source>
</evidence>
<feature type="chain" id="PRO_5013115997" evidence="7">
    <location>
        <begin position="27"/>
        <end position="402"/>
    </location>
</feature>
<dbReference type="InterPro" id="IPR023827">
    <property type="entry name" value="Peptidase_S8_Asp-AS"/>
</dbReference>
<dbReference type="OrthoDB" id="9798386at2"/>
<keyword evidence="10" id="KW-1185">Reference proteome</keyword>
<organism evidence="9 10">
    <name type="scientific">Streptomyces tsukubensis</name>
    <dbReference type="NCBI Taxonomy" id="83656"/>
    <lineage>
        <taxon>Bacteria</taxon>
        <taxon>Bacillati</taxon>
        <taxon>Actinomycetota</taxon>
        <taxon>Actinomycetes</taxon>
        <taxon>Kitasatosporales</taxon>
        <taxon>Streptomycetaceae</taxon>
        <taxon>Streptomyces</taxon>
    </lineage>
</organism>